<feature type="compositionally biased region" description="Polar residues" evidence="1">
    <location>
        <begin position="248"/>
        <end position="257"/>
    </location>
</feature>
<feature type="region of interest" description="Disordered" evidence="1">
    <location>
        <begin position="834"/>
        <end position="869"/>
    </location>
</feature>
<feature type="compositionally biased region" description="Low complexity" evidence="1">
    <location>
        <begin position="991"/>
        <end position="1010"/>
    </location>
</feature>
<protein>
    <submittedName>
        <fullName evidence="2">Uncharacterized protein</fullName>
    </submittedName>
</protein>
<feature type="compositionally biased region" description="Low complexity" evidence="1">
    <location>
        <begin position="656"/>
        <end position="665"/>
    </location>
</feature>
<comment type="caution">
    <text evidence="2">The sequence shown here is derived from an EMBL/GenBank/DDBJ whole genome shotgun (WGS) entry which is preliminary data.</text>
</comment>
<feature type="compositionally biased region" description="Polar residues" evidence="1">
    <location>
        <begin position="438"/>
        <end position="461"/>
    </location>
</feature>
<dbReference type="OrthoDB" id="10415027at2759"/>
<feature type="compositionally biased region" description="Polar residues" evidence="1">
    <location>
        <begin position="1071"/>
        <end position="1082"/>
    </location>
</feature>
<gene>
    <name evidence="2" type="ORF">H4R34_004979</name>
</gene>
<name>A0A9W8E6N0_9FUNG</name>
<dbReference type="Proteomes" id="UP001151582">
    <property type="component" value="Unassembled WGS sequence"/>
</dbReference>
<feature type="compositionally biased region" description="Basic and acidic residues" evidence="1">
    <location>
        <begin position="117"/>
        <end position="130"/>
    </location>
</feature>
<feature type="compositionally biased region" description="Polar residues" evidence="1">
    <location>
        <begin position="417"/>
        <end position="426"/>
    </location>
</feature>
<feature type="compositionally biased region" description="Basic residues" evidence="1">
    <location>
        <begin position="232"/>
        <end position="247"/>
    </location>
</feature>
<feature type="compositionally biased region" description="Basic residues" evidence="1">
    <location>
        <begin position="568"/>
        <end position="579"/>
    </location>
</feature>
<accession>A0A9W8E6N0</accession>
<dbReference type="EMBL" id="JANBQB010000768">
    <property type="protein sequence ID" value="KAJ1973724.1"/>
    <property type="molecule type" value="Genomic_DNA"/>
</dbReference>
<feature type="region of interest" description="Disordered" evidence="1">
    <location>
        <begin position="1313"/>
        <end position="1358"/>
    </location>
</feature>
<reference evidence="2" key="1">
    <citation type="submission" date="2022-07" db="EMBL/GenBank/DDBJ databases">
        <title>Phylogenomic reconstructions and comparative analyses of Kickxellomycotina fungi.</title>
        <authorList>
            <person name="Reynolds N.K."/>
            <person name="Stajich J.E."/>
            <person name="Barry K."/>
            <person name="Grigoriev I.V."/>
            <person name="Crous P."/>
            <person name="Smith M.E."/>
        </authorList>
    </citation>
    <scope>NUCLEOTIDE SEQUENCE</scope>
    <source>
        <strain evidence="2">RSA 567</strain>
    </source>
</reference>
<feature type="compositionally biased region" description="Basic and acidic residues" evidence="1">
    <location>
        <begin position="337"/>
        <end position="369"/>
    </location>
</feature>
<feature type="region of interest" description="Disordered" evidence="1">
    <location>
        <begin position="645"/>
        <end position="665"/>
    </location>
</feature>
<feature type="compositionally biased region" description="Low complexity" evidence="1">
    <location>
        <begin position="272"/>
        <end position="286"/>
    </location>
</feature>
<feature type="compositionally biased region" description="Polar residues" evidence="1">
    <location>
        <begin position="1349"/>
        <end position="1358"/>
    </location>
</feature>
<feature type="compositionally biased region" description="Low complexity" evidence="1">
    <location>
        <begin position="593"/>
        <end position="607"/>
    </location>
</feature>
<feature type="compositionally biased region" description="Low complexity" evidence="1">
    <location>
        <begin position="1033"/>
        <end position="1048"/>
    </location>
</feature>
<evidence type="ECO:0000313" key="2">
    <source>
        <dbReference type="EMBL" id="KAJ1973724.1"/>
    </source>
</evidence>
<proteinExistence type="predicted"/>
<feature type="region of interest" description="Disordered" evidence="1">
    <location>
        <begin position="976"/>
        <end position="1096"/>
    </location>
</feature>
<evidence type="ECO:0000256" key="1">
    <source>
        <dbReference type="SAM" id="MobiDB-lite"/>
    </source>
</evidence>
<feature type="region of interest" description="Disordered" evidence="1">
    <location>
        <begin position="695"/>
        <end position="740"/>
    </location>
</feature>
<feature type="compositionally biased region" description="Polar residues" evidence="1">
    <location>
        <begin position="98"/>
        <end position="113"/>
    </location>
</feature>
<feature type="region of interest" description="Disordered" evidence="1">
    <location>
        <begin position="185"/>
        <end position="468"/>
    </location>
</feature>
<keyword evidence="3" id="KW-1185">Reference proteome</keyword>
<sequence>MASPSPKSAKRPGSIFLALRFVGKARHRRRQSRAFDDTAKFDIFAPLPPELVRPETSTTPLMDKPEPLASTPLVPAIIVTGFDDRNPLDEVKPRRRPSTLSQTAEKSTRSAGTSPHHIPDHYSEFLETDNREPYPIRRSRNLRDVDNWSLSSCSTWSSQTSANSTFGARRPRLFGRPLFPLLRKRSRHWRPTRTTAVQTHSGSMLFPPPNSSRSRLPPKPLAGSRSKMAQKSSRRVRNSARSAHKSQPKASSGTQTLDDLAPPATPSDQETEYSAPSASVSPAEPESSQRRVRRVTLATPTDRRSTQPSPPPVAALRHSHTIPQHRPDQYPYPPKYEATDGKDKETRDDLVPYKEKATDEPHDPVTEWRVRRRRKGRKPLDLTDANPLPEPELKVPQRTSSLAKGPVFTPNVAKTPVTRSSLSVHSPVTRPGRARGMTHSQPTAVAGSATSPVRHQPTPKSQLVAGPSPGVPVLAPRAVSVHVPMSHPMPIKPRQHSLPTCQVTGVGKSEANHLTGRVSSRASAFAPYHHSNSVSTTGGTRAAHPIVIATSSGPVVTAQPQVWFPLTQRRKSSARRRRSISQVGAQISPVLNDESPSSDSEPSPGSEHTVEQVQYSPESPCLLPPLPELPSLHSALPSALDQHNLSSLEPRKPSESPELSGPPSLSLMFLRRQTPDAFKFTPQYFDTQFDHLWAPDHSEPAASNPDQVNPKDPGVSPLEAMRSPRARPTSNGSGHLFSRANPNLEESSMLNLGAPVATWLAEKQDFESQLQVPVTSARPRSLELWHHRSLHDPRANVDPEVEFSGDQQLVNQVFQWDSFGSSKVCLNVRMDSQGPSTLAEQEPNGPVQMPQRPSHFSGTRKECPSFHGPESSLEAIVDKEVMSLPGDPNYSPSHFVPTTLDPLTSSFFESDPTDSDDGEPRLSSAFQPTLPLTPRCEPPTSAAAHQTSLAAPSDASLFSVGKACSHSSVFSIVDENASPVDSGLPDNSAESTPQLSTASASASSLQHLPQSPSPPRAKLSEKAQGKQPDLNISTVPPTGSSPHPSSPTKAISAREQSSFKVSEWRERYLNSDPSPETANAPTQPEMPLQLPPILPQPTSLNDELIQGLIEQSLRIQPATVQVDIPPLITALSQAQAFSESQSSHLLRTIDMVRFRLSMLEDQLRNKRSAHSFYEANKPKLELPITQPASPDATAAVARLPSPIVASPQTVTVGGTRIVYQAMSPATSIRASRRQRRESAVSLEGSDELYMRPSFGHTDDTSVFEPQMVKLHKQPLATQHSAPAPVREIKPTLPAVTKPTGCKRRVSWLPVSKPVLPQDVPESREPRPVTPVNRTMNSGFLTPASPPTPRTKSPVNLKF</sequence>
<feature type="compositionally biased region" description="Polar residues" evidence="1">
    <location>
        <begin position="192"/>
        <end position="202"/>
    </location>
</feature>
<feature type="region of interest" description="Disordered" evidence="1">
    <location>
        <begin position="568"/>
        <end position="628"/>
    </location>
</feature>
<feature type="non-terminal residue" evidence="2">
    <location>
        <position position="1358"/>
    </location>
</feature>
<organism evidence="2 3">
    <name type="scientific">Dimargaris verticillata</name>
    <dbReference type="NCBI Taxonomy" id="2761393"/>
    <lineage>
        <taxon>Eukaryota</taxon>
        <taxon>Fungi</taxon>
        <taxon>Fungi incertae sedis</taxon>
        <taxon>Zoopagomycota</taxon>
        <taxon>Kickxellomycotina</taxon>
        <taxon>Dimargaritomycetes</taxon>
        <taxon>Dimargaritales</taxon>
        <taxon>Dimargaritaceae</taxon>
        <taxon>Dimargaris</taxon>
    </lineage>
</organism>
<feature type="region of interest" description="Disordered" evidence="1">
    <location>
        <begin position="84"/>
        <end position="130"/>
    </location>
</feature>
<evidence type="ECO:0000313" key="3">
    <source>
        <dbReference type="Proteomes" id="UP001151582"/>
    </source>
</evidence>
<feature type="region of interest" description="Disordered" evidence="1">
    <location>
        <begin position="902"/>
        <end position="952"/>
    </location>
</feature>